<gene>
    <name evidence="2" type="ORF">PVK06_029175</name>
</gene>
<evidence type="ECO:0000313" key="3">
    <source>
        <dbReference type="Proteomes" id="UP001358586"/>
    </source>
</evidence>
<sequence>MECFIQNIGEGDCKPFLKSDIDEAQSAFIPGQLISDNVLIAYEILNTIKHKRQGKKGLMAVKLDMSKTYDRVEWSFLRAIMIRMGFATKWVERVMKCITSVSYSVVINGLIGERFQLTRGLRQRDPLSPFLFLLCGEGLSSLMRLAIQEGSLKGVKASRSGPTVLHFLFANDCILFEEATIWGANRLKAILSYYKSCSGQQVNFEKSVVFFSKNTTEVNKQLNS</sequence>
<reference evidence="2 3" key="1">
    <citation type="submission" date="2023-03" db="EMBL/GenBank/DDBJ databases">
        <title>WGS of Gossypium arboreum.</title>
        <authorList>
            <person name="Yu D."/>
        </authorList>
    </citation>
    <scope>NUCLEOTIDE SEQUENCE [LARGE SCALE GENOMIC DNA]</scope>
    <source>
        <tissue evidence="2">Leaf</tissue>
    </source>
</reference>
<dbReference type="EMBL" id="JARKNE010000008">
    <property type="protein sequence ID" value="KAK5813724.1"/>
    <property type="molecule type" value="Genomic_DNA"/>
</dbReference>
<dbReference type="PANTHER" id="PTHR46890:SF48">
    <property type="entry name" value="RNA-DIRECTED DNA POLYMERASE"/>
    <property type="match status" value="1"/>
</dbReference>
<organism evidence="2 3">
    <name type="scientific">Gossypium arboreum</name>
    <name type="common">Tree cotton</name>
    <name type="synonym">Gossypium nanking</name>
    <dbReference type="NCBI Taxonomy" id="29729"/>
    <lineage>
        <taxon>Eukaryota</taxon>
        <taxon>Viridiplantae</taxon>
        <taxon>Streptophyta</taxon>
        <taxon>Embryophyta</taxon>
        <taxon>Tracheophyta</taxon>
        <taxon>Spermatophyta</taxon>
        <taxon>Magnoliopsida</taxon>
        <taxon>eudicotyledons</taxon>
        <taxon>Gunneridae</taxon>
        <taxon>Pentapetalae</taxon>
        <taxon>rosids</taxon>
        <taxon>malvids</taxon>
        <taxon>Malvales</taxon>
        <taxon>Malvaceae</taxon>
        <taxon>Malvoideae</taxon>
        <taxon>Gossypium</taxon>
    </lineage>
</organism>
<dbReference type="Proteomes" id="UP001358586">
    <property type="component" value="Chromosome 8"/>
</dbReference>
<accession>A0ABR0P5Z8</accession>
<feature type="domain" description="Reverse transcriptase" evidence="1">
    <location>
        <begin position="16"/>
        <end position="211"/>
    </location>
</feature>
<dbReference type="Pfam" id="PF00078">
    <property type="entry name" value="RVT_1"/>
    <property type="match status" value="1"/>
</dbReference>
<dbReference type="InterPro" id="IPR052343">
    <property type="entry name" value="Retrotransposon-Effector_Assoc"/>
</dbReference>
<dbReference type="PANTHER" id="PTHR46890">
    <property type="entry name" value="NON-LTR RETROLELEMENT REVERSE TRANSCRIPTASE-LIKE PROTEIN-RELATED"/>
    <property type="match status" value="1"/>
</dbReference>
<protein>
    <recommendedName>
        <fullName evidence="1">Reverse transcriptase domain-containing protein</fullName>
    </recommendedName>
</protein>
<dbReference type="InterPro" id="IPR000477">
    <property type="entry name" value="RT_dom"/>
</dbReference>
<comment type="caution">
    <text evidence="2">The sequence shown here is derived from an EMBL/GenBank/DDBJ whole genome shotgun (WGS) entry which is preliminary data.</text>
</comment>
<keyword evidence="3" id="KW-1185">Reference proteome</keyword>
<name>A0ABR0P5Z8_GOSAR</name>
<evidence type="ECO:0000313" key="2">
    <source>
        <dbReference type="EMBL" id="KAK5813724.1"/>
    </source>
</evidence>
<evidence type="ECO:0000259" key="1">
    <source>
        <dbReference type="Pfam" id="PF00078"/>
    </source>
</evidence>
<proteinExistence type="predicted"/>